<evidence type="ECO:0008006" key="5">
    <source>
        <dbReference type="Google" id="ProtNLM"/>
    </source>
</evidence>
<feature type="transmembrane region" description="Helical" evidence="2">
    <location>
        <begin position="24"/>
        <end position="44"/>
    </location>
</feature>
<keyword evidence="1" id="KW-0175">Coiled coil</keyword>
<protein>
    <recommendedName>
        <fullName evidence="5">ATP-dependent Lon protease</fullName>
    </recommendedName>
</protein>
<dbReference type="EMBL" id="JAGKSQ010000004">
    <property type="protein sequence ID" value="MBP3951855.1"/>
    <property type="molecule type" value="Genomic_DNA"/>
</dbReference>
<evidence type="ECO:0000256" key="1">
    <source>
        <dbReference type="SAM" id="Coils"/>
    </source>
</evidence>
<gene>
    <name evidence="3" type="ORF">J7W16_12000</name>
</gene>
<evidence type="ECO:0000313" key="4">
    <source>
        <dbReference type="Proteomes" id="UP000678228"/>
    </source>
</evidence>
<name>A0A940WZP2_9BACI</name>
<keyword evidence="2" id="KW-0472">Membrane</keyword>
<accession>A0A940WZP2</accession>
<sequence length="79" mass="9096">MFLLFSIIFSTILGFILLMMGPVVGGIVAFGIVVGCMFRGLYLLNDIHKRMESKEDHVEKAYREYLEENREVDGDKSEY</sequence>
<keyword evidence="2" id="KW-0812">Transmembrane</keyword>
<reference evidence="3" key="1">
    <citation type="submission" date="2021-03" db="EMBL/GenBank/DDBJ databases">
        <title>Bacillus suaedae sp. nov., isolated from Suaeda aralocaspica.</title>
        <authorList>
            <person name="Lei R.F.R."/>
        </authorList>
    </citation>
    <scope>NUCLEOTIDE SEQUENCE</scope>
    <source>
        <strain evidence="3">YZJH907-2</strain>
    </source>
</reference>
<keyword evidence="2" id="KW-1133">Transmembrane helix</keyword>
<comment type="caution">
    <text evidence="3">The sequence shown here is derived from an EMBL/GenBank/DDBJ whole genome shotgun (WGS) entry which is preliminary data.</text>
</comment>
<keyword evidence="4" id="KW-1185">Reference proteome</keyword>
<dbReference type="RefSeq" id="WP_210597541.1">
    <property type="nucleotide sequence ID" value="NZ_JAGKSQ010000004.1"/>
</dbReference>
<organism evidence="3 4">
    <name type="scientific">Halalkalibacter suaedae</name>
    <dbReference type="NCBI Taxonomy" id="2822140"/>
    <lineage>
        <taxon>Bacteria</taxon>
        <taxon>Bacillati</taxon>
        <taxon>Bacillota</taxon>
        <taxon>Bacilli</taxon>
        <taxon>Bacillales</taxon>
        <taxon>Bacillaceae</taxon>
        <taxon>Halalkalibacter</taxon>
    </lineage>
</organism>
<evidence type="ECO:0000313" key="3">
    <source>
        <dbReference type="EMBL" id="MBP3951855.1"/>
    </source>
</evidence>
<proteinExistence type="predicted"/>
<evidence type="ECO:0000256" key="2">
    <source>
        <dbReference type="SAM" id="Phobius"/>
    </source>
</evidence>
<feature type="coiled-coil region" evidence="1">
    <location>
        <begin position="44"/>
        <end position="71"/>
    </location>
</feature>
<dbReference type="Proteomes" id="UP000678228">
    <property type="component" value="Unassembled WGS sequence"/>
</dbReference>
<dbReference type="AlphaFoldDB" id="A0A940WZP2"/>